<dbReference type="Pfam" id="PF03932">
    <property type="entry name" value="CutC"/>
    <property type="match status" value="1"/>
</dbReference>
<comment type="similarity">
    <text evidence="1">Belongs to the CutC family.</text>
</comment>
<dbReference type="GO" id="GO:0005507">
    <property type="term" value="F:copper ion binding"/>
    <property type="evidence" value="ECO:0007669"/>
    <property type="project" value="TreeGrafter"/>
</dbReference>
<proteinExistence type="inferred from homology"/>
<dbReference type="PANTHER" id="PTHR12598:SF0">
    <property type="entry name" value="COPPER HOMEOSTASIS PROTEIN CUTC HOMOLOG"/>
    <property type="match status" value="1"/>
</dbReference>
<dbReference type="AlphaFoldDB" id="A0A8D8CPB2"/>
<dbReference type="InterPro" id="IPR036822">
    <property type="entry name" value="CutC-like_dom_sf"/>
</dbReference>
<dbReference type="InterPro" id="IPR005627">
    <property type="entry name" value="CutC-like"/>
</dbReference>
<organism evidence="3">
    <name type="scientific">Culex pipiens</name>
    <name type="common">House mosquito</name>
    <dbReference type="NCBI Taxonomy" id="7175"/>
    <lineage>
        <taxon>Eukaryota</taxon>
        <taxon>Metazoa</taxon>
        <taxon>Ecdysozoa</taxon>
        <taxon>Arthropoda</taxon>
        <taxon>Hexapoda</taxon>
        <taxon>Insecta</taxon>
        <taxon>Pterygota</taxon>
        <taxon>Neoptera</taxon>
        <taxon>Endopterygota</taxon>
        <taxon>Diptera</taxon>
        <taxon>Nematocera</taxon>
        <taxon>Culicoidea</taxon>
        <taxon>Culicidae</taxon>
        <taxon>Culicinae</taxon>
        <taxon>Culicini</taxon>
        <taxon>Culex</taxon>
        <taxon>Culex</taxon>
    </lineage>
</organism>
<dbReference type="PANTHER" id="PTHR12598">
    <property type="entry name" value="COPPER HOMEOSTASIS PROTEIN CUTC"/>
    <property type="match status" value="1"/>
</dbReference>
<reference evidence="3" key="1">
    <citation type="submission" date="2021-05" db="EMBL/GenBank/DDBJ databases">
        <authorList>
            <person name="Alioto T."/>
            <person name="Alioto T."/>
            <person name="Gomez Garrido J."/>
        </authorList>
    </citation>
    <scope>NUCLEOTIDE SEQUENCE</scope>
</reference>
<dbReference type="SUPFAM" id="SSF110395">
    <property type="entry name" value="CutC-like"/>
    <property type="match status" value="1"/>
</dbReference>
<protein>
    <recommendedName>
        <fullName evidence="2">Copper homeostasis protein cutC homolog</fullName>
    </recommendedName>
</protein>
<evidence type="ECO:0000256" key="1">
    <source>
        <dbReference type="ARBA" id="ARBA00007768"/>
    </source>
</evidence>
<accession>A0A8D8CPB2</accession>
<evidence type="ECO:0000313" key="3">
    <source>
        <dbReference type="EMBL" id="CAG6497348.1"/>
    </source>
</evidence>
<name>A0A8D8CPB2_CULPI</name>
<dbReference type="EMBL" id="HBUE01132882">
    <property type="protein sequence ID" value="CAG6497348.1"/>
    <property type="molecule type" value="Transcribed_RNA"/>
</dbReference>
<dbReference type="Gene3D" id="3.20.20.380">
    <property type="entry name" value="Copper homeostasis (CutC) domain"/>
    <property type="match status" value="1"/>
</dbReference>
<dbReference type="HAMAP" id="MF_00795">
    <property type="entry name" value="CutC"/>
    <property type="match status" value="1"/>
</dbReference>
<sequence length="259" mass="27524">MTTTTPTLLEICIDSYESAVAAIRGGADRLELCAALSEGGLTPTVGLLREVRKFVVAAARPVQLYAMIRCRRGSDFCFSEPELAIMVADLHLLAEHGADGFVFGALTEQAEIHREHCRLIAEEALRLGKPVTFHRAFDCTAVDRMGDNLRLVGSLGFTTILTSGFESTAVRGLDNIQRLAELAKDLATPVTIMPGSGVSPANARDILQQTGCRAIHASARSASKKGGAGGLSMGGSAADGEGLLVCDEEIVREIRKQIN</sequence>
<evidence type="ECO:0000256" key="2">
    <source>
        <dbReference type="ARBA" id="ARBA00019014"/>
    </source>
</evidence>